<gene>
    <name evidence="2" type="ORF">H9977_12230</name>
</gene>
<dbReference type="InterPro" id="IPR000182">
    <property type="entry name" value="GNAT_dom"/>
</dbReference>
<dbReference type="Gene3D" id="3.40.630.30">
    <property type="match status" value="1"/>
</dbReference>
<dbReference type="InterPro" id="IPR016181">
    <property type="entry name" value="Acyl_CoA_acyltransferase"/>
</dbReference>
<dbReference type="Pfam" id="PF00583">
    <property type="entry name" value="Acetyltransf_1"/>
    <property type="match status" value="1"/>
</dbReference>
<dbReference type="AlphaFoldDB" id="A0A9D1XAE1"/>
<dbReference type="Proteomes" id="UP000886740">
    <property type="component" value="Unassembled WGS sequence"/>
</dbReference>
<reference evidence="2" key="1">
    <citation type="journal article" date="2021" name="PeerJ">
        <title>Extensive microbial diversity within the chicken gut microbiome revealed by metagenomics and culture.</title>
        <authorList>
            <person name="Gilroy R."/>
            <person name="Ravi A."/>
            <person name="Getino M."/>
            <person name="Pursley I."/>
            <person name="Horton D.L."/>
            <person name="Alikhan N.F."/>
            <person name="Baker D."/>
            <person name="Gharbi K."/>
            <person name="Hall N."/>
            <person name="Watson M."/>
            <person name="Adriaenssens E.M."/>
            <person name="Foster-Nyarko E."/>
            <person name="Jarju S."/>
            <person name="Secka A."/>
            <person name="Antonio M."/>
            <person name="Oren A."/>
            <person name="Chaudhuri R.R."/>
            <person name="La Ragione R."/>
            <person name="Hildebrand F."/>
            <person name="Pallen M.J."/>
        </authorList>
    </citation>
    <scope>NUCLEOTIDE SEQUENCE</scope>
    <source>
        <strain evidence="2">ChiGjej6B6-14162</strain>
    </source>
</reference>
<protein>
    <submittedName>
        <fullName evidence="2">GNAT family N-acetyltransferase</fullName>
    </submittedName>
</protein>
<sequence>METNQINLRRVEDINAPETKLVKKTYEDSFPANERRDYELVLNLIANEPRFSLTTLIRDEQYAGFITGWDFGDFTYLEHFAIDESMRNGGIGSKAFKAYLGQLDKPVVLEVEMPNDEMSKRRIGFYERLGLKLDTHTYFQPPYRKGDDFLEMRLMTYGPLDLEKDFNHVKEKIHKHVYNA</sequence>
<dbReference type="GO" id="GO:0016747">
    <property type="term" value="F:acyltransferase activity, transferring groups other than amino-acyl groups"/>
    <property type="evidence" value="ECO:0007669"/>
    <property type="project" value="InterPro"/>
</dbReference>
<evidence type="ECO:0000313" key="3">
    <source>
        <dbReference type="Proteomes" id="UP000886740"/>
    </source>
</evidence>
<evidence type="ECO:0000259" key="1">
    <source>
        <dbReference type="PROSITE" id="PS51186"/>
    </source>
</evidence>
<organism evidence="2 3">
    <name type="scientific">Candidatus Parabacteroides intestinipullorum</name>
    <dbReference type="NCBI Taxonomy" id="2838723"/>
    <lineage>
        <taxon>Bacteria</taxon>
        <taxon>Pseudomonadati</taxon>
        <taxon>Bacteroidota</taxon>
        <taxon>Bacteroidia</taxon>
        <taxon>Bacteroidales</taxon>
        <taxon>Tannerellaceae</taxon>
        <taxon>Parabacteroides</taxon>
    </lineage>
</organism>
<feature type="domain" description="N-acetyltransferase" evidence="1">
    <location>
        <begin position="6"/>
        <end position="157"/>
    </location>
</feature>
<dbReference type="PROSITE" id="PS51186">
    <property type="entry name" value="GNAT"/>
    <property type="match status" value="1"/>
</dbReference>
<accession>A0A9D1XAE1</accession>
<proteinExistence type="predicted"/>
<evidence type="ECO:0000313" key="2">
    <source>
        <dbReference type="EMBL" id="HIX75782.1"/>
    </source>
</evidence>
<comment type="caution">
    <text evidence="2">The sequence shown here is derived from an EMBL/GenBank/DDBJ whole genome shotgun (WGS) entry which is preliminary data.</text>
</comment>
<reference evidence="2" key="2">
    <citation type="submission" date="2021-04" db="EMBL/GenBank/DDBJ databases">
        <authorList>
            <person name="Gilroy R."/>
        </authorList>
    </citation>
    <scope>NUCLEOTIDE SEQUENCE</scope>
    <source>
        <strain evidence="2">ChiGjej6B6-14162</strain>
    </source>
</reference>
<dbReference type="SUPFAM" id="SSF55729">
    <property type="entry name" value="Acyl-CoA N-acyltransferases (Nat)"/>
    <property type="match status" value="1"/>
</dbReference>
<dbReference type="EMBL" id="DXEL01000084">
    <property type="protein sequence ID" value="HIX75782.1"/>
    <property type="molecule type" value="Genomic_DNA"/>
</dbReference>
<name>A0A9D1XAE1_9BACT</name>